<evidence type="ECO:0000313" key="4">
    <source>
        <dbReference type="Proteomes" id="UP000019030"/>
    </source>
</evidence>
<evidence type="ECO:0000259" key="2">
    <source>
        <dbReference type="PROSITE" id="PS50043"/>
    </source>
</evidence>
<dbReference type="Gene3D" id="1.10.10.10">
    <property type="entry name" value="Winged helix-like DNA-binding domain superfamily/Winged helix DNA-binding domain"/>
    <property type="match status" value="1"/>
</dbReference>
<dbReference type="Proteomes" id="UP000019030">
    <property type="component" value="Chromosome"/>
</dbReference>
<name>W0LKR5_9GAMM</name>
<dbReference type="OrthoDB" id="6507130at2"/>
<dbReference type="RefSeq" id="WP_024910401.1">
    <property type="nucleotide sequence ID" value="NZ_CP007044.2"/>
</dbReference>
<keyword evidence="4" id="KW-1185">Reference proteome</keyword>
<dbReference type="PATRIC" id="fig|1441930.4.peg.3501"/>
<dbReference type="InterPro" id="IPR000792">
    <property type="entry name" value="Tscrpt_reg_LuxR_C"/>
</dbReference>
<dbReference type="InterPro" id="IPR036388">
    <property type="entry name" value="WH-like_DNA-bd_sf"/>
</dbReference>
<reference evidence="3 4" key="2">
    <citation type="submission" date="2015-03" db="EMBL/GenBank/DDBJ databases">
        <authorList>
            <person name="Chan K.-G."/>
        </authorList>
    </citation>
    <scope>NUCLEOTIDE SEQUENCE [LARGE SCALE GENOMIC DNA]</scope>
    <source>
        <strain evidence="3 4">RB-25</strain>
    </source>
</reference>
<dbReference type="GO" id="GO:0003677">
    <property type="term" value="F:DNA binding"/>
    <property type="evidence" value="ECO:0007669"/>
    <property type="project" value="UniProtKB-KW"/>
</dbReference>
<protein>
    <recommendedName>
        <fullName evidence="2">HTH luxR-type domain-containing protein</fullName>
    </recommendedName>
</protein>
<dbReference type="AlphaFoldDB" id="W0LKR5"/>
<feature type="domain" description="HTH luxR-type" evidence="2">
    <location>
        <begin position="129"/>
        <end position="193"/>
    </location>
</feature>
<evidence type="ECO:0000256" key="1">
    <source>
        <dbReference type="ARBA" id="ARBA00023125"/>
    </source>
</evidence>
<reference evidence="3 4" key="1">
    <citation type="submission" date="2014-01" db="EMBL/GenBank/DDBJ databases">
        <title>Isolation of Serratia multitudinisentens RB-25 from Ex-Landfill site.</title>
        <authorList>
            <person name="Robson E.H.J."/>
        </authorList>
    </citation>
    <scope>NUCLEOTIDE SEQUENCE [LARGE SCALE GENOMIC DNA]</scope>
    <source>
        <strain evidence="3 4">RB-25</strain>
    </source>
</reference>
<dbReference type="STRING" id="1441930.Z042_17740"/>
<organism evidence="3 4">
    <name type="scientific">Chania multitudinisentens RB-25</name>
    <dbReference type="NCBI Taxonomy" id="1441930"/>
    <lineage>
        <taxon>Bacteria</taxon>
        <taxon>Pseudomonadati</taxon>
        <taxon>Pseudomonadota</taxon>
        <taxon>Gammaproteobacteria</taxon>
        <taxon>Enterobacterales</taxon>
        <taxon>Yersiniaceae</taxon>
        <taxon>Chania</taxon>
    </lineage>
</organism>
<dbReference type="KEGG" id="sfo:Z042_17740"/>
<dbReference type="SMART" id="SM00421">
    <property type="entry name" value="HTH_LUXR"/>
    <property type="match status" value="1"/>
</dbReference>
<dbReference type="CDD" id="cd06170">
    <property type="entry name" value="LuxR_C_like"/>
    <property type="match status" value="1"/>
</dbReference>
<dbReference type="eggNOG" id="ENOG5031TV0">
    <property type="taxonomic scope" value="Bacteria"/>
</dbReference>
<sequence>MSIIYIERSPLCQLGMKALLAQDILCLSHPSIDFLQNGKTHFNLIIMNFPEKIYLFEEYILFLKHIRALNPKIKTLFFIDKISPLVLSLIARAHPDAILDKKEKTDVVFEMCLALLQQEAPVANGHTWSTKKPPMITPGEVIVLCEIARNESINSIAQRLHLHPKTIYSHLNNASKKFGICNRVELLKMIAML</sequence>
<dbReference type="Pfam" id="PF00196">
    <property type="entry name" value="GerE"/>
    <property type="match status" value="1"/>
</dbReference>
<dbReference type="HOGENOM" id="CLU_121941_0_0_6"/>
<dbReference type="InterPro" id="IPR016032">
    <property type="entry name" value="Sig_transdc_resp-reg_C-effctor"/>
</dbReference>
<keyword evidence="1" id="KW-0238">DNA-binding</keyword>
<accession>W0LKR5</accession>
<dbReference type="SUPFAM" id="SSF46894">
    <property type="entry name" value="C-terminal effector domain of the bipartite response regulators"/>
    <property type="match status" value="1"/>
</dbReference>
<dbReference type="EMBL" id="CP007044">
    <property type="protein sequence ID" value="AHG22897.1"/>
    <property type="molecule type" value="Genomic_DNA"/>
</dbReference>
<proteinExistence type="predicted"/>
<evidence type="ECO:0000313" key="3">
    <source>
        <dbReference type="EMBL" id="AHG22897.1"/>
    </source>
</evidence>
<gene>
    <name evidence="3" type="ORF">Z042_17740</name>
</gene>
<dbReference type="GO" id="GO:0006355">
    <property type="term" value="P:regulation of DNA-templated transcription"/>
    <property type="evidence" value="ECO:0007669"/>
    <property type="project" value="InterPro"/>
</dbReference>
<dbReference type="PROSITE" id="PS50043">
    <property type="entry name" value="HTH_LUXR_2"/>
    <property type="match status" value="1"/>
</dbReference>